<proteinExistence type="inferred from homology"/>
<accession>A0A410P5U9</accession>
<dbReference type="SUPFAM" id="SSF111369">
    <property type="entry name" value="HlyD-like secretion proteins"/>
    <property type="match status" value="1"/>
</dbReference>
<evidence type="ECO:0000259" key="3">
    <source>
        <dbReference type="Pfam" id="PF25917"/>
    </source>
</evidence>
<keyword evidence="7" id="KW-1185">Reference proteome</keyword>
<dbReference type="GO" id="GO:0015562">
    <property type="term" value="F:efflux transmembrane transporter activity"/>
    <property type="evidence" value="ECO:0007669"/>
    <property type="project" value="TreeGrafter"/>
</dbReference>
<feature type="signal peptide" evidence="2">
    <location>
        <begin position="1"/>
        <end position="24"/>
    </location>
</feature>
<dbReference type="PANTHER" id="PTHR30469">
    <property type="entry name" value="MULTIDRUG RESISTANCE PROTEIN MDTA"/>
    <property type="match status" value="1"/>
</dbReference>
<dbReference type="Gene3D" id="2.40.50.100">
    <property type="match status" value="1"/>
</dbReference>
<dbReference type="KEGG" id="vai:BU251_07475"/>
<gene>
    <name evidence="6" type="ORF">BU251_07475</name>
</gene>
<dbReference type="InterPro" id="IPR058792">
    <property type="entry name" value="Beta-barrel_RND_2"/>
</dbReference>
<name>A0A410P5U9_VELA1</name>
<feature type="domain" description="YknX-like C-terminal permuted SH3-like" evidence="5">
    <location>
        <begin position="233"/>
        <end position="294"/>
    </location>
</feature>
<dbReference type="Pfam" id="PF25917">
    <property type="entry name" value="BSH_RND"/>
    <property type="match status" value="1"/>
</dbReference>
<feature type="chain" id="PRO_5019305729" description="RND efflux pump membrane fusion protein barrel-sandwich domain-containing protein" evidence="2">
    <location>
        <begin position="25"/>
        <end position="313"/>
    </location>
</feature>
<feature type="domain" description="Multidrug resistance protein MdtA-like barrel-sandwich hybrid" evidence="3">
    <location>
        <begin position="69"/>
        <end position="137"/>
    </location>
</feature>
<protein>
    <recommendedName>
        <fullName evidence="8">RND efflux pump membrane fusion protein barrel-sandwich domain-containing protein</fullName>
    </recommendedName>
</protein>
<dbReference type="NCBIfam" id="TIGR01730">
    <property type="entry name" value="RND_mfp"/>
    <property type="match status" value="1"/>
</dbReference>
<dbReference type="Gene3D" id="2.40.420.20">
    <property type="match status" value="1"/>
</dbReference>
<dbReference type="Gene3D" id="2.40.30.170">
    <property type="match status" value="1"/>
</dbReference>
<dbReference type="CDD" id="cd06849">
    <property type="entry name" value="lipoyl_domain"/>
    <property type="match status" value="1"/>
</dbReference>
<evidence type="ECO:0000256" key="2">
    <source>
        <dbReference type="SAM" id="SignalP"/>
    </source>
</evidence>
<dbReference type="InterPro" id="IPR058625">
    <property type="entry name" value="MdtA-like_BSH"/>
</dbReference>
<comment type="similarity">
    <text evidence="1">Belongs to the membrane fusion protein (MFP) (TC 8.A.1) family.</text>
</comment>
<evidence type="ECO:0000313" key="6">
    <source>
        <dbReference type="EMBL" id="QAT17567.1"/>
    </source>
</evidence>
<dbReference type="RefSeq" id="WP_128700436.1">
    <property type="nucleotide sequence ID" value="NZ_CP019384.1"/>
</dbReference>
<feature type="domain" description="CusB-like beta-barrel" evidence="4">
    <location>
        <begin position="149"/>
        <end position="221"/>
    </location>
</feature>
<evidence type="ECO:0008006" key="8">
    <source>
        <dbReference type="Google" id="ProtNLM"/>
    </source>
</evidence>
<dbReference type="Pfam" id="PF25989">
    <property type="entry name" value="YknX_C"/>
    <property type="match status" value="1"/>
</dbReference>
<dbReference type="OrthoDB" id="9806939at2"/>
<dbReference type="AlphaFoldDB" id="A0A410P5U9"/>
<evidence type="ECO:0000259" key="4">
    <source>
        <dbReference type="Pfam" id="PF25954"/>
    </source>
</evidence>
<dbReference type="Pfam" id="PF25954">
    <property type="entry name" value="Beta-barrel_RND_2"/>
    <property type="match status" value="1"/>
</dbReference>
<evidence type="ECO:0000313" key="7">
    <source>
        <dbReference type="Proteomes" id="UP000287243"/>
    </source>
</evidence>
<dbReference type="PROSITE" id="PS51257">
    <property type="entry name" value="PROKAR_LIPOPROTEIN"/>
    <property type="match status" value="1"/>
</dbReference>
<dbReference type="EMBL" id="CP019384">
    <property type="protein sequence ID" value="QAT17567.1"/>
    <property type="molecule type" value="Genomic_DNA"/>
</dbReference>
<keyword evidence="2" id="KW-0732">Signal</keyword>
<dbReference type="InterPro" id="IPR006143">
    <property type="entry name" value="RND_pump_MFP"/>
</dbReference>
<organism evidence="6 7">
    <name type="scientific">Velamenicoccus archaeovorus</name>
    <dbReference type="NCBI Taxonomy" id="1930593"/>
    <lineage>
        <taxon>Bacteria</taxon>
        <taxon>Pseudomonadati</taxon>
        <taxon>Candidatus Omnitrophota</taxon>
        <taxon>Candidatus Velamenicoccus</taxon>
    </lineage>
</organism>
<dbReference type="FunFam" id="2.40.30.170:FF:000010">
    <property type="entry name" value="Efflux RND transporter periplasmic adaptor subunit"/>
    <property type="match status" value="1"/>
</dbReference>
<dbReference type="Proteomes" id="UP000287243">
    <property type="component" value="Chromosome"/>
</dbReference>
<dbReference type="InterPro" id="IPR058637">
    <property type="entry name" value="YknX-like_C"/>
</dbReference>
<evidence type="ECO:0000256" key="1">
    <source>
        <dbReference type="ARBA" id="ARBA00009477"/>
    </source>
</evidence>
<evidence type="ECO:0000259" key="5">
    <source>
        <dbReference type="Pfam" id="PF25989"/>
    </source>
</evidence>
<sequence length="313" mass="34449">MANKNNLRLPLYLVFGLVFSFAVAGCGPSSKEKAKEQKEAIPVKVMRVELKDIQNTLDYVGDIKAEDEAVVYPKVGGKIIEKLKNEGDSVAKGDVIAYIDRDEVGFKFEKAPVESPMSGIIGRVYVDIGTQVTPQTPVVLAVRMDNVKIDLDIPEQYLPKISVGQTAQVFVQAYPKENFTGKVSRISPVLDLETRTAPIEIIIPNPEHALKSGMFANVKLVIEERKNVPVIVKEAIMGKEPGLYVYAVNGDAAHQRNIKLGIRQGADYEVIDGLKQGDQVVVMGQQQLYDLAPVSIEGEKSGQKEESKREGQR</sequence>
<dbReference type="GO" id="GO:1990281">
    <property type="term" value="C:efflux pump complex"/>
    <property type="evidence" value="ECO:0007669"/>
    <property type="project" value="TreeGrafter"/>
</dbReference>
<reference evidence="6 7" key="1">
    <citation type="submission" date="2017-01" db="EMBL/GenBank/DDBJ databases">
        <title>First insights into the biology of 'candidatus Vampirococcus archaeovorus'.</title>
        <authorList>
            <person name="Kizina J."/>
            <person name="Jordan S."/>
            <person name="Stueber K."/>
            <person name="Reinhardt R."/>
            <person name="Harder J."/>
        </authorList>
    </citation>
    <scope>NUCLEOTIDE SEQUENCE [LARGE SCALE GENOMIC DNA]</scope>
    <source>
        <strain evidence="6 7">LiM</strain>
    </source>
</reference>